<name>A0A508WQU6_9HYPH</name>
<feature type="region of interest" description="Disordered" evidence="1">
    <location>
        <begin position="1"/>
        <end position="22"/>
    </location>
</feature>
<dbReference type="AlphaFoldDB" id="A0A508WQU6"/>
<sequence>MKSLHLPGTQPQGPLRSSALPLPCERQSRPCAAPGFTELAARLYTVSHAVGETVTTTVVLMFHTS</sequence>
<accession>A0A508WQU6</accession>
<dbReference type="EMBL" id="CABFNB010000033">
    <property type="protein sequence ID" value="VTZ59888.1"/>
    <property type="molecule type" value="Genomic_DNA"/>
</dbReference>
<evidence type="ECO:0000256" key="1">
    <source>
        <dbReference type="SAM" id="MobiDB-lite"/>
    </source>
</evidence>
<evidence type="ECO:0000313" key="2">
    <source>
        <dbReference type="EMBL" id="VTZ59888.1"/>
    </source>
</evidence>
<dbReference type="Proteomes" id="UP000507954">
    <property type="component" value="Unassembled WGS sequence"/>
</dbReference>
<proteinExistence type="predicted"/>
<gene>
    <name evidence="2" type="ORF">EMEDMD4_1280075</name>
</gene>
<protein>
    <submittedName>
        <fullName evidence="2">Uncharacterized protein</fullName>
    </submittedName>
</protein>
<organism evidence="2">
    <name type="scientific">Sinorhizobium medicae</name>
    <dbReference type="NCBI Taxonomy" id="110321"/>
    <lineage>
        <taxon>Bacteria</taxon>
        <taxon>Pseudomonadati</taxon>
        <taxon>Pseudomonadota</taxon>
        <taxon>Alphaproteobacteria</taxon>
        <taxon>Hyphomicrobiales</taxon>
        <taxon>Rhizobiaceae</taxon>
        <taxon>Sinorhizobium/Ensifer group</taxon>
        <taxon>Sinorhizobium</taxon>
    </lineage>
</organism>
<reference evidence="2" key="1">
    <citation type="submission" date="2019-06" db="EMBL/GenBank/DDBJ databases">
        <authorList>
            <person name="Le Quere A."/>
            <person name="Colella S."/>
        </authorList>
    </citation>
    <scope>NUCLEOTIDE SEQUENCE</scope>
    <source>
        <strain evidence="2">EmedicaeMD41</strain>
    </source>
</reference>